<dbReference type="Pfam" id="PF13176">
    <property type="entry name" value="TPR_7"/>
    <property type="match status" value="1"/>
</dbReference>
<dbReference type="PROSITE" id="PS51996">
    <property type="entry name" value="TR_MART"/>
    <property type="match status" value="1"/>
</dbReference>
<evidence type="ECO:0000313" key="6">
    <source>
        <dbReference type="EMBL" id="CAF3784615.1"/>
    </source>
</evidence>
<keyword evidence="2 3" id="KW-0802">TPR repeat</keyword>
<reference evidence="5" key="1">
    <citation type="submission" date="2021-02" db="EMBL/GenBank/DDBJ databases">
        <authorList>
            <person name="Nowell W R."/>
        </authorList>
    </citation>
    <scope>NUCLEOTIDE SEQUENCE</scope>
</reference>
<sequence length="687" mass="79511">MTLSSLPISPPSTISTPPQAPTSMPENLELFSLVWCDPGLNRDENKTIYEKLRSIINCLRTFDNSDHCEKYIQQVKDEKIVLIVNDRSGRDLIPKIHDLQSVTAIYLYCPSTRTNRQWSMKYKKIVALITQSDELIDNIKKDQRKRNKLETETSTINIFNTSIDKEQKSHTSLNASFMYSQLLTDILLRMKSTLTDKHELINLCKEQYKGNKTELDIVYELDQNYSSDRALWWYTRECFLYRLLNKALRTQNIDLLFSFRFLIRDIHTQLSEQYRLQQHADSISTFYRGQMLTSNELQQMKDNIGSLISMNSFLSTSVNRYQALSFALSSTASDISQIILFEIKARQYPSPIATTKPFANISSISYFENEEETLFMFGSIFRLDNICYDADQCLHTIQLTLCNDEKDHNLKELSQYMKQEMNDENELISIGHILTKMGDLEKSERYFKRLLNELSLSIDDQSLIPHCLRGLGAIADIKADYDLSLGYYQQSLDLFKTLPSNHPDIGRSYNNMGLVYLKNNKSKQGIEYLEKALDILKIALGDSHPNLALIYNNIGTAYIKEQQYQLALENYHKGLDIQRQNLPTNHPDLSMSFSNIGLVHFLTDKYDLALENYQKTLEIQFNSLPPEQPLIGSTYLNIGLVYELQNQNQQALINYQKASAIFHHSLSPSHPHVLQIEEFIQRVNLNK</sequence>
<dbReference type="SUPFAM" id="SSF81901">
    <property type="entry name" value="HCP-like"/>
    <property type="match status" value="1"/>
</dbReference>
<dbReference type="Pfam" id="PF13424">
    <property type="entry name" value="TPR_12"/>
    <property type="match status" value="2"/>
</dbReference>
<evidence type="ECO:0000313" key="5">
    <source>
        <dbReference type="EMBL" id="CAF1015452.1"/>
    </source>
</evidence>
<dbReference type="InterPro" id="IPR011990">
    <property type="entry name" value="TPR-like_helical_dom_sf"/>
</dbReference>
<feature type="repeat" description="TPR" evidence="3">
    <location>
        <begin position="506"/>
        <end position="539"/>
    </location>
</feature>
<gene>
    <name evidence="5" type="ORF">OVA965_LOCUS15258</name>
    <name evidence="6" type="ORF">TMI583_LOCUS15269</name>
</gene>
<dbReference type="EMBL" id="CAJOBA010006836">
    <property type="protein sequence ID" value="CAF3784615.1"/>
    <property type="molecule type" value="Genomic_DNA"/>
</dbReference>
<organism evidence="5 7">
    <name type="scientific">Didymodactylos carnosus</name>
    <dbReference type="NCBI Taxonomy" id="1234261"/>
    <lineage>
        <taxon>Eukaryota</taxon>
        <taxon>Metazoa</taxon>
        <taxon>Spiralia</taxon>
        <taxon>Gnathifera</taxon>
        <taxon>Rotifera</taxon>
        <taxon>Eurotatoria</taxon>
        <taxon>Bdelloidea</taxon>
        <taxon>Philodinida</taxon>
        <taxon>Philodinidae</taxon>
        <taxon>Didymodactylos</taxon>
    </lineage>
</organism>
<evidence type="ECO:0000256" key="1">
    <source>
        <dbReference type="ARBA" id="ARBA00022737"/>
    </source>
</evidence>
<feature type="repeat" description="TPR" evidence="3">
    <location>
        <begin position="590"/>
        <end position="623"/>
    </location>
</feature>
<name>A0A8S2DP71_9BILA</name>
<evidence type="ECO:0008006" key="8">
    <source>
        <dbReference type="Google" id="ProtNLM"/>
    </source>
</evidence>
<evidence type="ECO:0000256" key="2">
    <source>
        <dbReference type="ARBA" id="ARBA00022803"/>
    </source>
</evidence>
<evidence type="ECO:0000256" key="4">
    <source>
        <dbReference type="SAM" id="MobiDB-lite"/>
    </source>
</evidence>
<proteinExistence type="predicted"/>
<dbReference type="SUPFAM" id="SSF56399">
    <property type="entry name" value="ADP-ribosylation"/>
    <property type="match status" value="1"/>
</dbReference>
<dbReference type="PANTHER" id="PTHR45641:SF19">
    <property type="entry name" value="NEPHROCYSTIN-3"/>
    <property type="match status" value="1"/>
</dbReference>
<dbReference type="InterPro" id="IPR019734">
    <property type="entry name" value="TPR_rpt"/>
</dbReference>
<dbReference type="Gene3D" id="1.25.40.10">
    <property type="entry name" value="Tetratricopeptide repeat domain"/>
    <property type="match status" value="2"/>
</dbReference>
<feature type="repeat" description="TPR" evidence="3">
    <location>
        <begin position="548"/>
        <end position="581"/>
    </location>
</feature>
<dbReference type="Gene3D" id="3.90.176.10">
    <property type="entry name" value="Toxin ADP-ribosyltransferase, Chain A, domain 1"/>
    <property type="match status" value="1"/>
</dbReference>
<evidence type="ECO:0000256" key="3">
    <source>
        <dbReference type="PROSITE-ProRule" id="PRU00339"/>
    </source>
</evidence>
<evidence type="ECO:0000313" key="7">
    <source>
        <dbReference type="Proteomes" id="UP000677228"/>
    </source>
</evidence>
<dbReference type="EMBL" id="CAJNOK010006825">
    <property type="protein sequence ID" value="CAF1015452.1"/>
    <property type="molecule type" value="Genomic_DNA"/>
</dbReference>
<keyword evidence="1" id="KW-0677">Repeat</keyword>
<comment type="caution">
    <text evidence="5">The sequence shown here is derived from an EMBL/GenBank/DDBJ whole genome shotgun (WGS) entry which is preliminary data.</text>
</comment>
<dbReference type="AlphaFoldDB" id="A0A8S2DP71"/>
<dbReference type="PROSITE" id="PS50005">
    <property type="entry name" value="TPR"/>
    <property type="match status" value="3"/>
</dbReference>
<dbReference type="SMART" id="SM00028">
    <property type="entry name" value="TPR"/>
    <property type="match status" value="6"/>
</dbReference>
<feature type="region of interest" description="Disordered" evidence="4">
    <location>
        <begin position="1"/>
        <end position="22"/>
    </location>
</feature>
<dbReference type="PANTHER" id="PTHR45641">
    <property type="entry name" value="TETRATRICOPEPTIDE REPEAT PROTEIN (AFU_ORTHOLOGUE AFUA_6G03870)"/>
    <property type="match status" value="1"/>
</dbReference>
<dbReference type="Proteomes" id="UP000677228">
    <property type="component" value="Unassembled WGS sequence"/>
</dbReference>
<accession>A0A8S2DP71</accession>
<protein>
    <recommendedName>
        <fullName evidence="8">Kinesin light chain</fullName>
    </recommendedName>
</protein>
<dbReference type="Proteomes" id="UP000682733">
    <property type="component" value="Unassembled WGS sequence"/>
</dbReference>